<dbReference type="PANTHER" id="PTHR43861">
    <property type="entry name" value="TRANS-ACONITATE 2-METHYLTRANSFERASE-RELATED"/>
    <property type="match status" value="1"/>
</dbReference>
<dbReference type="CDD" id="cd02440">
    <property type="entry name" value="AdoMet_MTases"/>
    <property type="match status" value="1"/>
</dbReference>
<proteinExistence type="predicted"/>
<dbReference type="SUPFAM" id="SSF53335">
    <property type="entry name" value="S-adenosyl-L-methionine-dependent methyltransferases"/>
    <property type="match status" value="1"/>
</dbReference>
<reference evidence="4" key="1">
    <citation type="journal article" date="2019" name="Int. J. Syst. Evol. Microbiol.">
        <title>The Global Catalogue of Microorganisms (GCM) 10K type strain sequencing project: providing services to taxonomists for standard genome sequencing and annotation.</title>
        <authorList>
            <consortium name="The Broad Institute Genomics Platform"/>
            <consortium name="The Broad Institute Genome Sequencing Center for Infectious Disease"/>
            <person name="Wu L."/>
            <person name="Ma J."/>
        </authorList>
    </citation>
    <scope>NUCLEOTIDE SEQUENCE [LARGE SCALE GENOMIC DNA]</scope>
    <source>
        <strain evidence="4">JCM 12165</strain>
    </source>
</reference>
<dbReference type="InterPro" id="IPR013216">
    <property type="entry name" value="Methyltransf_11"/>
</dbReference>
<feature type="domain" description="Methyltransferase type 11" evidence="2">
    <location>
        <begin position="42"/>
        <end position="137"/>
    </location>
</feature>
<evidence type="ECO:0000256" key="1">
    <source>
        <dbReference type="ARBA" id="ARBA00022679"/>
    </source>
</evidence>
<dbReference type="GO" id="GO:0032259">
    <property type="term" value="P:methylation"/>
    <property type="evidence" value="ECO:0007669"/>
    <property type="project" value="UniProtKB-KW"/>
</dbReference>
<name>A0ABV9NUW6_9BACI</name>
<dbReference type="Pfam" id="PF08241">
    <property type="entry name" value="Methyltransf_11"/>
    <property type="match status" value="1"/>
</dbReference>
<accession>A0ABV9NUW6</accession>
<dbReference type="EMBL" id="JBHSGK010000013">
    <property type="protein sequence ID" value="MFC4737173.1"/>
    <property type="molecule type" value="Genomic_DNA"/>
</dbReference>
<evidence type="ECO:0000313" key="4">
    <source>
        <dbReference type="Proteomes" id="UP001595896"/>
    </source>
</evidence>
<dbReference type="PANTHER" id="PTHR43861:SF3">
    <property type="entry name" value="PUTATIVE (AFU_ORTHOLOGUE AFUA_2G14390)-RELATED"/>
    <property type="match status" value="1"/>
</dbReference>
<keyword evidence="1 3" id="KW-0808">Transferase</keyword>
<dbReference type="RefSeq" id="WP_377909778.1">
    <property type="nucleotide sequence ID" value="NZ_JBHSGK010000013.1"/>
</dbReference>
<protein>
    <submittedName>
        <fullName evidence="3">Class I SAM-dependent methyltransferase</fullName>
        <ecNumber evidence="3">2.1.1.-</ecNumber>
    </submittedName>
</protein>
<evidence type="ECO:0000259" key="2">
    <source>
        <dbReference type="Pfam" id="PF08241"/>
    </source>
</evidence>
<dbReference type="Proteomes" id="UP001595896">
    <property type="component" value="Unassembled WGS sequence"/>
</dbReference>
<gene>
    <name evidence="3" type="ORF">ACFO4L_11290</name>
</gene>
<comment type="caution">
    <text evidence="3">The sequence shown here is derived from an EMBL/GenBank/DDBJ whole genome shotgun (WGS) entry which is preliminary data.</text>
</comment>
<keyword evidence="3" id="KW-0489">Methyltransferase</keyword>
<keyword evidence="4" id="KW-1185">Reference proteome</keyword>
<dbReference type="InterPro" id="IPR029063">
    <property type="entry name" value="SAM-dependent_MTases_sf"/>
</dbReference>
<dbReference type="GO" id="GO:0008168">
    <property type="term" value="F:methyltransferase activity"/>
    <property type="evidence" value="ECO:0007669"/>
    <property type="project" value="UniProtKB-KW"/>
</dbReference>
<sequence>MEKNVFEKLARQYDTKERKQLASVIAERVKLELSDSTDKALLDYGGGTGLVSLEFTDLVQELTIADASEQMLKLAQAKIVERELSNATVLHADFVKTEPSVSADIVLLSLVLLHIPDTERILQAIAHVLHETGRLIIVDFNENARVHHPALHSGFDQKKLELLLQKAGFTAITFETFYEGEGIFMKQDASMFICTCEKAVPV</sequence>
<organism evidence="3 4">
    <name type="scientific">Bacillus daqingensis</name>
    <dbReference type="NCBI Taxonomy" id="872396"/>
    <lineage>
        <taxon>Bacteria</taxon>
        <taxon>Bacillati</taxon>
        <taxon>Bacillota</taxon>
        <taxon>Bacilli</taxon>
        <taxon>Bacillales</taxon>
        <taxon>Bacillaceae</taxon>
        <taxon>Bacillus</taxon>
    </lineage>
</organism>
<dbReference type="EC" id="2.1.1.-" evidence="3"/>
<evidence type="ECO:0000313" key="3">
    <source>
        <dbReference type="EMBL" id="MFC4737173.1"/>
    </source>
</evidence>
<dbReference type="Gene3D" id="3.40.50.150">
    <property type="entry name" value="Vaccinia Virus protein VP39"/>
    <property type="match status" value="1"/>
</dbReference>